<dbReference type="GO" id="GO:0005634">
    <property type="term" value="C:nucleus"/>
    <property type="evidence" value="ECO:0007669"/>
    <property type="project" value="UniProtKB-SubCell"/>
</dbReference>
<evidence type="ECO:0000256" key="3">
    <source>
        <dbReference type="ARBA" id="ARBA00038295"/>
    </source>
</evidence>
<dbReference type="InterPro" id="IPR004127">
    <property type="entry name" value="Prefoldin_subunit_alpha"/>
</dbReference>
<dbReference type="Proteomes" id="UP000015453">
    <property type="component" value="Unassembled WGS sequence"/>
</dbReference>
<dbReference type="AlphaFoldDB" id="S8BZS5"/>
<dbReference type="GO" id="GO:0000122">
    <property type="term" value="P:negative regulation of transcription by RNA polymerase II"/>
    <property type="evidence" value="ECO:0007669"/>
    <property type="project" value="TreeGrafter"/>
</dbReference>
<organism evidence="5 6">
    <name type="scientific">Genlisea aurea</name>
    <dbReference type="NCBI Taxonomy" id="192259"/>
    <lineage>
        <taxon>Eukaryota</taxon>
        <taxon>Viridiplantae</taxon>
        <taxon>Streptophyta</taxon>
        <taxon>Embryophyta</taxon>
        <taxon>Tracheophyta</taxon>
        <taxon>Spermatophyta</taxon>
        <taxon>Magnoliopsida</taxon>
        <taxon>eudicotyledons</taxon>
        <taxon>Gunneridae</taxon>
        <taxon>Pentapetalae</taxon>
        <taxon>asterids</taxon>
        <taxon>lamiids</taxon>
        <taxon>Lamiales</taxon>
        <taxon>Lentibulariaceae</taxon>
        <taxon>Genlisea</taxon>
    </lineage>
</organism>
<dbReference type="InterPro" id="IPR052255">
    <property type="entry name" value="RNA_pol_II_subunit5-mediator"/>
</dbReference>
<evidence type="ECO:0000256" key="2">
    <source>
        <dbReference type="ARBA" id="ARBA00023242"/>
    </source>
</evidence>
<comment type="similarity">
    <text evidence="3">Belongs to the RNA polymerase II subunit 5-mediating protein family.</text>
</comment>
<protein>
    <submittedName>
        <fullName evidence="5">Uncharacterized protein</fullName>
    </submittedName>
</protein>
<feature type="non-terminal residue" evidence="5">
    <location>
        <position position="247"/>
    </location>
</feature>
<dbReference type="PANTHER" id="PTHR15111:SF0">
    <property type="entry name" value="UNCONVENTIONAL PREFOLDIN RPB5 INTERACTOR 1"/>
    <property type="match status" value="1"/>
</dbReference>
<evidence type="ECO:0000256" key="1">
    <source>
        <dbReference type="ARBA" id="ARBA00004123"/>
    </source>
</evidence>
<dbReference type="GO" id="GO:0003682">
    <property type="term" value="F:chromatin binding"/>
    <property type="evidence" value="ECO:0007669"/>
    <property type="project" value="TreeGrafter"/>
</dbReference>
<feature type="non-terminal residue" evidence="5">
    <location>
        <position position="1"/>
    </location>
</feature>
<dbReference type="Gene3D" id="1.10.287.370">
    <property type="match status" value="1"/>
</dbReference>
<dbReference type="GO" id="GO:0009409">
    <property type="term" value="P:response to cold"/>
    <property type="evidence" value="ECO:0007669"/>
    <property type="project" value="UniProtKB-ARBA"/>
</dbReference>
<comment type="subcellular location">
    <subcellularLocation>
        <location evidence="1">Nucleus</location>
    </subcellularLocation>
</comment>
<evidence type="ECO:0000313" key="6">
    <source>
        <dbReference type="Proteomes" id="UP000015453"/>
    </source>
</evidence>
<dbReference type="PANTHER" id="PTHR15111">
    <property type="entry name" value="RNA POLYMERASE II SUBUNIT 5-MEDIATING PROTEIN NNX3"/>
    <property type="match status" value="1"/>
</dbReference>
<feature type="compositionally biased region" description="Acidic residues" evidence="4">
    <location>
        <begin position="200"/>
        <end position="223"/>
    </location>
</feature>
<proteinExistence type="inferred from homology"/>
<dbReference type="InterPro" id="IPR009053">
    <property type="entry name" value="Prefoldin"/>
</dbReference>
<dbReference type="GO" id="GO:0003714">
    <property type="term" value="F:transcription corepressor activity"/>
    <property type="evidence" value="ECO:0007669"/>
    <property type="project" value="TreeGrafter"/>
</dbReference>
<dbReference type="SUPFAM" id="SSF46579">
    <property type="entry name" value="Prefoldin"/>
    <property type="match status" value="1"/>
</dbReference>
<feature type="compositionally biased region" description="Basic and acidic residues" evidence="4">
    <location>
        <begin position="233"/>
        <end position="247"/>
    </location>
</feature>
<reference evidence="5 6" key="1">
    <citation type="journal article" date="2013" name="BMC Genomics">
        <title>The miniature genome of a carnivorous plant Genlisea aurea contains a low number of genes and short non-coding sequences.</title>
        <authorList>
            <person name="Leushkin E.V."/>
            <person name="Sutormin R.A."/>
            <person name="Nabieva E.R."/>
            <person name="Penin A.A."/>
            <person name="Kondrashov A.S."/>
            <person name="Logacheva M.D."/>
        </authorList>
    </citation>
    <scope>NUCLEOTIDE SEQUENCE [LARGE SCALE GENOMIC DNA]</scope>
</reference>
<dbReference type="CDD" id="cd23159">
    <property type="entry name" value="Prefoldin_URI1"/>
    <property type="match status" value="1"/>
</dbReference>
<dbReference type="Pfam" id="PF02996">
    <property type="entry name" value="Prefoldin"/>
    <property type="match status" value="1"/>
</dbReference>
<keyword evidence="2" id="KW-0539">Nucleus</keyword>
<accession>S8BZS5</accession>
<sequence length="247" mass="28073">KGTVTPWSSVFPAGEAEKASEKVRESIAERQQMLDQLRGFLDDNVNLINLVRRLPDETQHHIMVPFGKAAFFPGRLIHTNELMVLLGEGYYAERSAKQTVEILKRRSKVLKSQVQSIHAVMQDLQAEADFFNAMAFESSEGVVEIREEYVEDDEPSSRASATAPVVKFTLLLEATVGRNTPTDDEEYRRIFSELAKLEKEEDEDEEEEEEEEEEEQEGEEADEPGNGVDLESSIDRLSIDRRFTSSQ</sequence>
<comment type="caution">
    <text evidence="5">The sequence shown here is derived from an EMBL/GenBank/DDBJ whole genome shotgun (WGS) entry which is preliminary data.</text>
</comment>
<name>S8BZS5_9LAMI</name>
<dbReference type="GO" id="GO:0019212">
    <property type="term" value="F:phosphatase inhibitor activity"/>
    <property type="evidence" value="ECO:0007669"/>
    <property type="project" value="TreeGrafter"/>
</dbReference>
<dbReference type="EMBL" id="AUSU01008001">
    <property type="protein sequence ID" value="EPS59879.1"/>
    <property type="molecule type" value="Genomic_DNA"/>
</dbReference>
<evidence type="ECO:0000256" key="4">
    <source>
        <dbReference type="SAM" id="MobiDB-lite"/>
    </source>
</evidence>
<dbReference type="OrthoDB" id="21413at2759"/>
<feature type="region of interest" description="Disordered" evidence="4">
    <location>
        <begin position="193"/>
        <end position="247"/>
    </location>
</feature>
<evidence type="ECO:0000313" key="5">
    <source>
        <dbReference type="EMBL" id="EPS59879.1"/>
    </source>
</evidence>
<dbReference type="GO" id="GO:0006457">
    <property type="term" value="P:protein folding"/>
    <property type="evidence" value="ECO:0007669"/>
    <property type="project" value="UniProtKB-ARBA"/>
</dbReference>
<gene>
    <name evidence="5" type="ORF">M569_14925</name>
</gene>
<keyword evidence="6" id="KW-1185">Reference proteome</keyword>